<comment type="caution">
    <text evidence="19">The sequence shown here is derived from an EMBL/GenBank/DDBJ whole genome shotgun (WGS) entry which is preliminary data.</text>
</comment>
<dbReference type="InterPro" id="IPR036206">
    <property type="entry name" value="ThiamineP_synth_sf"/>
</dbReference>
<keyword evidence="11" id="KW-0460">Magnesium</keyword>
<protein>
    <recommendedName>
        <fullName evidence="18">Thiamine phosphate synthase/TenI domain-containing protein</fullName>
    </recommendedName>
</protein>
<evidence type="ECO:0000256" key="8">
    <source>
        <dbReference type="ARBA" id="ARBA00022741"/>
    </source>
</evidence>
<evidence type="ECO:0000313" key="19">
    <source>
        <dbReference type="EMBL" id="KAK0389273.1"/>
    </source>
</evidence>
<dbReference type="Gene3D" id="3.40.1190.20">
    <property type="match status" value="1"/>
</dbReference>
<dbReference type="GO" id="GO:0005524">
    <property type="term" value="F:ATP binding"/>
    <property type="evidence" value="ECO:0007669"/>
    <property type="project" value="UniProtKB-KW"/>
</dbReference>
<dbReference type="GO" id="GO:0005737">
    <property type="term" value="C:cytoplasm"/>
    <property type="evidence" value="ECO:0007669"/>
    <property type="project" value="TreeGrafter"/>
</dbReference>
<evidence type="ECO:0000256" key="12">
    <source>
        <dbReference type="ARBA" id="ARBA00022977"/>
    </source>
</evidence>
<comment type="catalytic activity">
    <reaction evidence="13">
        <text>4-methyl-5-(2-phosphooxyethyl)-thiazole + 4-amino-2-methyl-5-(diphosphooxymethyl)pyrimidine + H(+) = thiamine phosphate + diphosphate</text>
        <dbReference type="Rhea" id="RHEA:22328"/>
        <dbReference type="ChEBI" id="CHEBI:15378"/>
        <dbReference type="ChEBI" id="CHEBI:33019"/>
        <dbReference type="ChEBI" id="CHEBI:37575"/>
        <dbReference type="ChEBI" id="CHEBI:57841"/>
        <dbReference type="ChEBI" id="CHEBI:58296"/>
        <dbReference type="EC" id="2.5.1.3"/>
    </reaction>
</comment>
<comment type="cofactor">
    <cofactor evidence="2">
        <name>Mg(2+)</name>
        <dbReference type="ChEBI" id="CHEBI:18420"/>
    </cofactor>
</comment>
<dbReference type="NCBIfam" id="NF006830">
    <property type="entry name" value="PRK09355.1"/>
    <property type="match status" value="1"/>
</dbReference>
<keyword evidence="12" id="KW-0784">Thiamine biosynthesis</keyword>
<dbReference type="Proteomes" id="UP001175261">
    <property type="component" value="Unassembled WGS sequence"/>
</dbReference>
<evidence type="ECO:0000256" key="11">
    <source>
        <dbReference type="ARBA" id="ARBA00022842"/>
    </source>
</evidence>
<evidence type="ECO:0000256" key="5">
    <source>
        <dbReference type="ARBA" id="ARBA00005165"/>
    </source>
</evidence>
<evidence type="ECO:0000256" key="4">
    <source>
        <dbReference type="ARBA" id="ARBA00004868"/>
    </source>
</evidence>
<evidence type="ECO:0000256" key="2">
    <source>
        <dbReference type="ARBA" id="ARBA00001946"/>
    </source>
</evidence>
<keyword evidence="7" id="KW-0479">Metal-binding</keyword>
<dbReference type="HAMAP" id="MF_00097">
    <property type="entry name" value="TMP_synthase"/>
    <property type="match status" value="1"/>
</dbReference>
<dbReference type="PRINTS" id="PR01099">
    <property type="entry name" value="HYETHTZKNASE"/>
</dbReference>
<keyword evidence="8" id="KW-0547">Nucleotide-binding</keyword>
<comment type="pathway">
    <text evidence="4">Cofactor biosynthesis; thiamine diphosphate biosynthesis; 4-methyl-5-(2-phosphoethyl)-thiazole from 5-(2-hydroxyethyl)-4-methylthiazole: step 1/1.</text>
</comment>
<dbReference type="InterPro" id="IPR013785">
    <property type="entry name" value="Aldolase_TIM"/>
</dbReference>
<evidence type="ECO:0000256" key="13">
    <source>
        <dbReference type="ARBA" id="ARBA00047334"/>
    </source>
</evidence>
<dbReference type="NCBIfam" id="TIGR00693">
    <property type="entry name" value="thiE"/>
    <property type="match status" value="1"/>
</dbReference>
<evidence type="ECO:0000256" key="10">
    <source>
        <dbReference type="ARBA" id="ARBA00022840"/>
    </source>
</evidence>
<dbReference type="GO" id="GO:0000287">
    <property type="term" value="F:magnesium ion binding"/>
    <property type="evidence" value="ECO:0007669"/>
    <property type="project" value="InterPro"/>
</dbReference>
<comment type="similarity">
    <text evidence="16">In the C-terminal section; belongs to the Thz kinase family.</text>
</comment>
<keyword evidence="9" id="KW-0418">Kinase</keyword>
<dbReference type="HAMAP" id="MF_00228">
    <property type="entry name" value="Thz_kinase"/>
    <property type="match status" value="1"/>
</dbReference>
<comment type="function">
    <text evidence="3">Condenses 4-methyl-5-(beta-hydroxyethyl)thiazole monophosphate (THZ-P) and 2-methyl-4-amino-5-hydroxymethyl pyrimidine pyrophosphate (HMP-PP) to form thiamine monophosphate (TMP).</text>
</comment>
<keyword evidence="20" id="KW-1185">Reference proteome</keyword>
<comment type="catalytic activity">
    <reaction evidence="14">
        <text>2-(2-carboxy-4-methylthiazol-5-yl)ethyl phosphate + 4-amino-2-methyl-5-(diphosphooxymethyl)pyrimidine + 2 H(+) = thiamine phosphate + CO2 + diphosphate</text>
        <dbReference type="Rhea" id="RHEA:47848"/>
        <dbReference type="ChEBI" id="CHEBI:15378"/>
        <dbReference type="ChEBI" id="CHEBI:16526"/>
        <dbReference type="ChEBI" id="CHEBI:33019"/>
        <dbReference type="ChEBI" id="CHEBI:37575"/>
        <dbReference type="ChEBI" id="CHEBI:57841"/>
        <dbReference type="ChEBI" id="CHEBI:62890"/>
        <dbReference type="EC" id="2.5.1.3"/>
    </reaction>
</comment>
<dbReference type="GO" id="GO:0004789">
    <property type="term" value="F:thiamine-phosphate diphosphorylase activity"/>
    <property type="evidence" value="ECO:0007669"/>
    <property type="project" value="UniProtKB-EC"/>
</dbReference>
<feature type="domain" description="Thiamine phosphate synthase/TenI" evidence="18">
    <location>
        <begin position="11"/>
        <end position="208"/>
    </location>
</feature>
<dbReference type="CDD" id="cd00564">
    <property type="entry name" value="TMP_TenI"/>
    <property type="match status" value="1"/>
</dbReference>
<comment type="pathway">
    <text evidence="5">Cofactor biosynthesis; thiamine diphosphate biosynthesis; thiamine phosphate from 4-amino-2-methyl-5-diphosphomethylpyrimidine and 4-methyl-5-(2-phosphoethyl)-thiazole: step 1/1.</text>
</comment>
<evidence type="ECO:0000256" key="9">
    <source>
        <dbReference type="ARBA" id="ARBA00022777"/>
    </source>
</evidence>
<evidence type="ECO:0000256" key="6">
    <source>
        <dbReference type="ARBA" id="ARBA00022679"/>
    </source>
</evidence>
<comment type="similarity">
    <text evidence="17">In the N-terminal section; belongs to the thiamine-phosphate synthase family.</text>
</comment>
<keyword evidence="10" id="KW-0067">ATP-binding</keyword>
<dbReference type="FunFam" id="3.20.20.70:FF:000104">
    <property type="entry name" value="Thiamine biosynthetic bifunctional enzyme"/>
    <property type="match status" value="1"/>
</dbReference>
<evidence type="ECO:0000256" key="17">
    <source>
        <dbReference type="ARBA" id="ARBA00061283"/>
    </source>
</evidence>
<dbReference type="Pfam" id="PF02110">
    <property type="entry name" value="HK"/>
    <property type="match status" value="1"/>
</dbReference>
<name>A0AA39GKX3_SARSR</name>
<reference evidence="19" key="1">
    <citation type="submission" date="2022-10" db="EMBL/GenBank/DDBJ databases">
        <title>Determination and structural analysis of whole genome sequence of Sarocladium strictum F4-1.</title>
        <authorList>
            <person name="Hu L."/>
            <person name="Jiang Y."/>
        </authorList>
    </citation>
    <scope>NUCLEOTIDE SEQUENCE</scope>
    <source>
        <strain evidence="19">F4-1</strain>
    </source>
</reference>
<dbReference type="AlphaFoldDB" id="A0AA39GKX3"/>
<dbReference type="NCBIfam" id="TIGR00694">
    <property type="entry name" value="thiM"/>
    <property type="match status" value="1"/>
</dbReference>
<evidence type="ECO:0000256" key="15">
    <source>
        <dbReference type="ARBA" id="ARBA00047883"/>
    </source>
</evidence>
<evidence type="ECO:0000256" key="16">
    <source>
        <dbReference type="ARBA" id="ARBA00061146"/>
    </source>
</evidence>
<evidence type="ECO:0000259" key="18">
    <source>
        <dbReference type="Pfam" id="PF02581"/>
    </source>
</evidence>
<dbReference type="PANTHER" id="PTHR20857:SF23">
    <property type="entry name" value="THIAMINE BIOSYNTHETIC BIFUNCTIONAL ENZYME"/>
    <property type="match status" value="1"/>
</dbReference>
<gene>
    <name evidence="19" type="ORF">NLU13_2848</name>
</gene>
<dbReference type="SUPFAM" id="SSF53613">
    <property type="entry name" value="Ribokinase-like"/>
    <property type="match status" value="1"/>
</dbReference>
<organism evidence="19 20">
    <name type="scientific">Sarocladium strictum</name>
    <name type="common">Black bundle disease fungus</name>
    <name type="synonym">Acremonium strictum</name>
    <dbReference type="NCBI Taxonomy" id="5046"/>
    <lineage>
        <taxon>Eukaryota</taxon>
        <taxon>Fungi</taxon>
        <taxon>Dikarya</taxon>
        <taxon>Ascomycota</taxon>
        <taxon>Pezizomycotina</taxon>
        <taxon>Sordariomycetes</taxon>
        <taxon>Hypocreomycetidae</taxon>
        <taxon>Hypocreales</taxon>
        <taxon>Sarocladiaceae</taxon>
        <taxon>Sarocladium</taxon>
    </lineage>
</organism>
<dbReference type="FunFam" id="3.40.1190.20:FF:000042">
    <property type="entry name" value="Probable thiamine biosynthetic bifunctional enzyme"/>
    <property type="match status" value="1"/>
</dbReference>
<dbReference type="PANTHER" id="PTHR20857">
    <property type="entry name" value="THIAMINE-PHOSPHATE PYROPHOSPHORYLASE"/>
    <property type="match status" value="1"/>
</dbReference>
<evidence type="ECO:0000313" key="20">
    <source>
        <dbReference type="Proteomes" id="UP001175261"/>
    </source>
</evidence>
<dbReference type="GO" id="GO:0009228">
    <property type="term" value="P:thiamine biosynthetic process"/>
    <property type="evidence" value="ECO:0007669"/>
    <property type="project" value="UniProtKB-KW"/>
</dbReference>
<dbReference type="Pfam" id="PF02581">
    <property type="entry name" value="TMP-TENI"/>
    <property type="match status" value="1"/>
</dbReference>
<dbReference type="InterPro" id="IPR022998">
    <property type="entry name" value="ThiamineP_synth_TenI"/>
</dbReference>
<dbReference type="GO" id="GO:0004417">
    <property type="term" value="F:hydroxyethylthiazole kinase activity"/>
    <property type="evidence" value="ECO:0007669"/>
    <property type="project" value="UniProtKB-EC"/>
</dbReference>
<evidence type="ECO:0000256" key="3">
    <source>
        <dbReference type="ARBA" id="ARBA00003814"/>
    </source>
</evidence>
<evidence type="ECO:0000256" key="7">
    <source>
        <dbReference type="ARBA" id="ARBA00022723"/>
    </source>
</evidence>
<comment type="catalytic activity">
    <reaction evidence="1">
        <text>5-(2-hydroxyethyl)-4-methylthiazole + ATP = 4-methyl-5-(2-phosphooxyethyl)-thiazole + ADP + H(+)</text>
        <dbReference type="Rhea" id="RHEA:24212"/>
        <dbReference type="ChEBI" id="CHEBI:15378"/>
        <dbReference type="ChEBI" id="CHEBI:17957"/>
        <dbReference type="ChEBI" id="CHEBI:30616"/>
        <dbReference type="ChEBI" id="CHEBI:58296"/>
        <dbReference type="ChEBI" id="CHEBI:456216"/>
        <dbReference type="EC" id="2.7.1.50"/>
    </reaction>
</comment>
<evidence type="ECO:0000256" key="14">
    <source>
        <dbReference type="ARBA" id="ARBA00047851"/>
    </source>
</evidence>
<dbReference type="InterPro" id="IPR034291">
    <property type="entry name" value="TMP_synthase"/>
</dbReference>
<proteinExistence type="inferred from homology"/>
<sequence>MAPSSAVDYGVYLVTDSTPAILGDKDLVDIVRQALRGGVTCVQYREKLTGDNHAAAIEKARKLHAVTKEAGVPLLINDHVDIAVEIGCEGVHIGQDDMGFEQARKLLGPDKIIGVTASSKEEALKACEMGADYLGIGTVYATATKKDTKSIIGTSGVRDILSAMVAAGYGHVRTVCIGGLNASNTAAVLAQSASPKKSLDGVAVVSAIVAADDPAAVSRDLLGQVIAARIPDVIKKVAETTPLSHNMTNLVVQNFAANVALAVGASPIMANYGEEASDLAKLGGALVVNMGTVTPDGLKNYKQALEAYNAAGRPVVLDPVGAGATSVRRDAVKQLLAAGRFAIIKGNEGEIQTVHGATIQQRGVDSTSSLSFDQKASLVSALARQRSSVVLLTGKTDLVSDGRRTFRVDNGHEMLGMITGTGCTLGTTVSAMAAVVPKGGDMLAAAVAGTAMFGVAAERAAGRPEVRGPGTFVPAFLDELYLIRKATAEGDLGWLTLVNVKAVEVSEQ</sequence>
<accession>A0AA39GKX3</accession>
<evidence type="ECO:0000256" key="1">
    <source>
        <dbReference type="ARBA" id="ARBA00001771"/>
    </source>
</evidence>
<dbReference type="CDD" id="cd01170">
    <property type="entry name" value="THZ_kinase"/>
    <property type="match status" value="1"/>
</dbReference>
<dbReference type="Gene3D" id="3.20.20.70">
    <property type="entry name" value="Aldolase class I"/>
    <property type="match status" value="1"/>
</dbReference>
<dbReference type="InterPro" id="IPR000417">
    <property type="entry name" value="Hyethyz_kinase"/>
</dbReference>
<keyword evidence="6" id="KW-0808">Transferase</keyword>
<dbReference type="InterPro" id="IPR029056">
    <property type="entry name" value="Ribokinase-like"/>
</dbReference>
<dbReference type="SUPFAM" id="SSF51391">
    <property type="entry name" value="Thiamin phosphate synthase"/>
    <property type="match status" value="1"/>
</dbReference>
<comment type="catalytic activity">
    <reaction evidence="15">
        <text>2-[(2R,5Z)-2-carboxy-4-methylthiazol-5(2H)-ylidene]ethyl phosphate + 4-amino-2-methyl-5-(diphosphooxymethyl)pyrimidine + 2 H(+) = thiamine phosphate + CO2 + diphosphate</text>
        <dbReference type="Rhea" id="RHEA:47844"/>
        <dbReference type="ChEBI" id="CHEBI:15378"/>
        <dbReference type="ChEBI" id="CHEBI:16526"/>
        <dbReference type="ChEBI" id="CHEBI:33019"/>
        <dbReference type="ChEBI" id="CHEBI:37575"/>
        <dbReference type="ChEBI" id="CHEBI:57841"/>
        <dbReference type="ChEBI" id="CHEBI:62899"/>
        <dbReference type="EC" id="2.5.1.3"/>
    </reaction>
</comment>
<dbReference type="EMBL" id="JAPDFR010000002">
    <property type="protein sequence ID" value="KAK0389273.1"/>
    <property type="molecule type" value="Genomic_DNA"/>
</dbReference>